<feature type="domain" description="MoaB/Mog" evidence="5">
    <location>
        <begin position="210"/>
        <end position="347"/>
    </location>
</feature>
<protein>
    <recommendedName>
        <fullName evidence="4">Molybdopterin molybdenumtransferase</fullName>
        <ecNumber evidence="4">2.10.1.1</ecNumber>
    </recommendedName>
</protein>
<dbReference type="SUPFAM" id="SSF63882">
    <property type="entry name" value="MoeA N-terminal region -like"/>
    <property type="match status" value="1"/>
</dbReference>
<dbReference type="GO" id="GO:0005829">
    <property type="term" value="C:cytosol"/>
    <property type="evidence" value="ECO:0007669"/>
    <property type="project" value="TreeGrafter"/>
</dbReference>
<dbReference type="Gene3D" id="3.90.105.10">
    <property type="entry name" value="Molybdopterin biosynthesis moea protein, domain 2"/>
    <property type="match status" value="1"/>
</dbReference>
<dbReference type="UniPathway" id="UPA00344"/>
<comment type="similarity">
    <text evidence="2 4">Belongs to the MoeA family.</text>
</comment>
<proteinExistence type="inferred from homology"/>
<dbReference type="KEGG" id="dov:DSCO28_66140"/>
<reference evidence="6 7" key="1">
    <citation type="submission" date="2019-11" db="EMBL/GenBank/DDBJ databases">
        <title>Comparative genomics of hydrocarbon-degrading Desulfosarcina strains.</title>
        <authorList>
            <person name="Watanabe M."/>
            <person name="Kojima H."/>
            <person name="Fukui M."/>
        </authorList>
    </citation>
    <scope>NUCLEOTIDE SEQUENCE [LARGE SCALE GENOMIC DNA]</scope>
    <source>
        <strain evidence="6 7">28bB2T</strain>
    </source>
</reference>
<dbReference type="PANTHER" id="PTHR10192">
    <property type="entry name" value="MOLYBDOPTERIN BIOSYNTHESIS PROTEIN"/>
    <property type="match status" value="1"/>
</dbReference>
<sequence>METSLVLKNGLAGGGVSGRSTTWAPDGPEPLSWGLKEALRLVLETIRPLPAEEVPLVESVGRMAVADLFSLVNSPAMDSSRKDGFAVASGDIAGATESDPVQLSVSGTLAAGDKSDIPLCPGTTVRVLTGARIPAGVDAVVAEEYVVRKGNTILFGSPIRPGKNVLFRGSDISMEHRIVGAGQLISPLVAGLLAAGGYSTVPVRKTPTVGIVGTGDEIVKPGTPLKDGQLYASNIVTLAGWCKKYAMPSRMTTVKDDYDALYDTLKALSEETDALITSGGAWMSDRDFVAQAFDELGWRKLFHRIRMGPGKAVGFGMLGNKPVFVLAGGPPSNLMGFLQIALPGLQALCGHADPGLPTITARLAQDIKDGKKDWSDFYYGKLEAGDDLPLFHPMKKRIRLAGIAETTAVARVPEGEETLLAGSVISVQRIE</sequence>
<dbReference type="SMART" id="SM00852">
    <property type="entry name" value="MoCF_biosynth"/>
    <property type="match status" value="1"/>
</dbReference>
<evidence type="ECO:0000259" key="5">
    <source>
        <dbReference type="SMART" id="SM00852"/>
    </source>
</evidence>
<comment type="catalytic activity">
    <reaction evidence="3">
        <text>adenylyl-molybdopterin + molybdate = Mo-molybdopterin + AMP + H(+)</text>
        <dbReference type="Rhea" id="RHEA:35047"/>
        <dbReference type="ChEBI" id="CHEBI:15378"/>
        <dbReference type="ChEBI" id="CHEBI:36264"/>
        <dbReference type="ChEBI" id="CHEBI:62727"/>
        <dbReference type="ChEBI" id="CHEBI:71302"/>
        <dbReference type="ChEBI" id="CHEBI:456215"/>
        <dbReference type="EC" id="2.10.1.1"/>
    </reaction>
</comment>
<name>A0A5K8A109_9BACT</name>
<gene>
    <name evidence="6" type="ORF">DSCO28_66140</name>
</gene>
<dbReference type="GO" id="GO:0046872">
    <property type="term" value="F:metal ion binding"/>
    <property type="evidence" value="ECO:0007669"/>
    <property type="project" value="UniProtKB-UniRule"/>
</dbReference>
<dbReference type="GO" id="GO:0006777">
    <property type="term" value="P:Mo-molybdopterin cofactor biosynthetic process"/>
    <property type="evidence" value="ECO:0007669"/>
    <property type="project" value="UniProtKB-UniRule"/>
</dbReference>
<dbReference type="InterPro" id="IPR001453">
    <property type="entry name" value="MoaB/Mog_dom"/>
</dbReference>
<keyword evidence="4" id="KW-0500">Molybdenum</keyword>
<dbReference type="RefSeq" id="WP_155325477.1">
    <property type="nucleotide sequence ID" value="NZ_AP021876.1"/>
</dbReference>
<dbReference type="Proteomes" id="UP000425960">
    <property type="component" value="Chromosome"/>
</dbReference>
<evidence type="ECO:0000256" key="2">
    <source>
        <dbReference type="ARBA" id="ARBA00010763"/>
    </source>
</evidence>
<dbReference type="Gene3D" id="3.40.980.10">
    <property type="entry name" value="MoaB/Mog-like domain"/>
    <property type="match status" value="1"/>
</dbReference>
<comment type="function">
    <text evidence="1 4">Catalyzes the insertion of molybdate into adenylated molybdopterin with the concomitant release of AMP.</text>
</comment>
<keyword evidence="4" id="KW-0479">Metal-binding</keyword>
<dbReference type="InterPro" id="IPR038987">
    <property type="entry name" value="MoeA-like"/>
</dbReference>
<dbReference type="InterPro" id="IPR036688">
    <property type="entry name" value="MoeA_C_domain_IV_sf"/>
</dbReference>
<dbReference type="Gene3D" id="2.40.340.10">
    <property type="entry name" value="MoeA, C-terminal, domain IV"/>
    <property type="match status" value="1"/>
</dbReference>
<dbReference type="Pfam" id="PF03453">
    <property type="entry name" value="MoeA_N"/>
    <property type="match status" value="1"/>
</dbReference>
<dbReference type="Gene3D" id="2.170.190.11">
    <property type="entry name" value="Molybdopterin biosynthesis moea protein, domain 3"/>
    <property type="match status" value="1"/>
</dbReference>
<keyword evidence="4" id="KW-0501">Molybdenum cofactor biosynthesis</keyword>
<dbReference type="InterPro" id="IPR036425">
    <property type="entry name" value="MoaB/Mog-like_dom_sf"/>
</dbReference>
<dbReference type="CDD" id="cd00887">
    <property type="entry name" value="MoeA"/>
    <property type="match status" value="1"/>
</dbReference>
<evidence type="ECO:0000313" key="7">
    <source>
        <dbReference type="Proteomes" id="UP000425960"/>
    </source>
</evidence>
<dbReference type="EC" id="2.10.1.1" evidence="4"/>
<dbReference type="Pfam" id="PF00994">
    <property type="entry name" value="MoCF_biosynth"/>
    <property type="match status" value="1"/>
</dbReference>
<dbReference type="GO" id="GO:0061599">
    <property type="term" value="F:molybdopterin molybdotransferase activity"/>
    <property type="evidence" value="ECO:0007669"/>
    <property type="project" value="UniProtKB-UniRule"/>
</dbReference>
<keyword evidence="4" id="KW-0460">Magnesium</keyword>
<comment type="cofactor">
    <cofactor evidence="4">
        <name>Mg(2+)</name>
        <dbReference type="ChEBI" id="CHEBI:18420"/>
    </cofactor>
</comment>
<dbReference type="SUPFAM" id="SSF53218">
    <property type="entry name" value="Molybdenum cofactor biosynthesis proteins"/>
    <property type="match status" value="1"/>
</dbReference>
<dbReference type="InterPro" id="IPR036135">
    <property type="entry name" value="MoeA_linker/N_sf"/>
</dbReference>
<dbReference type="PANTHER" id="PTHR10192:SF5">
    <property type="entry name" value="GEPHYRIN"/>
    <property type="match status" value="1"/>
</dbReference>
<evidence type="ECO:0000256" key="4">
    <source>
        <dbReference type="RuleBase" id="RU365090"/>
    </source>
</evidence>
<evidence type="ECO:0000313" key="6">
    <source>
        <dbReference type="EMBL" id="BBO86048.1"/>
    </source>
</evidence>
<dbReference type="InterPro" id="IPR005110">
    <property type="entry name" value="MoeA_linker/N"/>
</dbReference>
<keyword evidence="4 6" id="KW-0808">Transferase</keyword>
<evidence type="ECO:0000256" key="3">
    <source>
        <dbReference type="ARBA" id="ARBA00047317"/>
    </source>
</evidence>
<dbReference type="EMBL" id="AP021876">
    <property type="protein sequence ID" value="BBO86048.1"/>
    <property type="molecule type" value="Genomic_DNA"/>
</dbReference>
<evidence type="ECO:0000256" key="1">
    <source>
        <dbReference type="ARBA" id="ARBA00002901"/>
    </source>
</evidence>
<accession>A0A5K8A109</accession>
<organism evidence="6 7">
    <name type="scientific">Desulfosarcina ovata subsp. sediminis</name>
    <dbReference type="NCBI Taxonomy" id="885957"/>
    <lineage>
        <taxon>Bacteria</taxon>
        <taxon>Pseudomonadati</taxon>
        <taxon>Thermodesulfobacteriota</taxon>
        <taxon>Desulfobacteria</taxon>
        <taxon>Desulfobacterales</taxon>
        <taxon>Desulfosarcinaceae</taxon>
        <taxon>Desulfosarcina</taxon>
    </lineage>
</organism>
<dbReference type="AlphaFoldDB" id="A0A5K8A109"/>
<comment type="pathway">
    <text evidence="4">Cofactor biosynthesis; molybdopterin biosynthesis.</text>
</comment>